<keyword evidence="2" id="KW-1185">Reference proteome</keyword>
<name>A0A9N9ADR5_9GLOM</name>
<accession>A0A9N9ADR5</accession>
<evidence type="ECO:0000313" key="2">
    <source>
        <dbReference type="Proteomes" id="UP000789396"/>
    </source>
</evidence>
<evidence type="ECO:0000313" key="1">
    <source>
        <dbReference type="EMBL" id="CAG8527188.1"/>
    </source>
</evidence>
<comment type="caution">
    <text evidence="1">The sequence shown here is derived from an EMBL/GenBank/DDBJ whole genome shotgun (WGS) entry which is preliminary data.</text>
</comment>
<protein>
    <submittedName>
        <fullName evidence="1">9667_t:CDS:1</fullName>
    </submittedName>
</protein>
<dbReference type="AlphaFoldDB" id="A0A9N9ADR5"/>
<sequence length="41" mass="5004">MYKTTHQEYHFLKKHNQENLTTPMMAPMTTPMMTLARRHQQ</sequence>
<gene>
    <name evidence="1" type="ORF">RFULGI_LOCUS3625</name>
</gene>
<proteinExistence type="predicted"/>
<reference evidence="1" key="1">
    <citation type="submission" date="2021-06" db="EMBL/GenBank/DDBJ databases">
        <authorList>
            <person name="Kallberg Y."/>
            <person name="Tangrot J."/>
            <person name="Rosling A."/>
        </authorList>
    </citation>
    <scope>NUCLEOTIDE SEQUENCE</scope>
    <source>
        <strain evidence="1">IN212</strain>
    </source>
</reference>
<organism evidence="1 2">
    <name type="scientific">Racocetra fulgida</name>
    <dbReference type="NCBI Taxonomy" id="60492"/>
    <lineage>
        <taxon>Eukaryota</taxon>
        <taxon>Fungi</taxon>
        <taxon>Fungi incertae sedis</taxon>
        <taxon>Mucoromycota</taxon>
        <taxon>Glomeromycotina</taxon>
        <taxon>Glomeromycetes</taxon>
        <taxon>Diversisporales</taxon>
        <taxon>Gigasporaceae</taxon>
        <taxon>Racocetra</taxon>
    </lineage>
</organism>
<dbReference type="EMBL" id="CAJVPZ010003241">
    <property type="protein sequence ID" value="CAG8527188.1"/>
    <property type="molecule type" value="Genomic_DNA"/>
</dbReference>
<dbReference type="Proteomes" id="UP000789396">
    <property type="component" value="Unassembled WGS sequence"/>
</dbReference>